<evidence type="ECO:0000256" key="6">
    <source>
        <dbReference type="ARBA" id="ARBA00022989"/>
    </source>
</evidence>
<dbReference type="KEGG" id="psco:LY89DRAFT_243266"/>
<dbReference type="GO" id="GO:0071944">
    <property type="term" value="C:cell periphery"/>
    <property type="evidence" value="ECO:0007669"/>
    <property type="project" value="UniProtKB-ARBA"/>
</dbReference>
<keyword evidence="2" id="KW-0597">Phosphoprotein</keyword>
<dbReference type="InParanoid" id="A0A194WTS7"/>
<dbReference type="GO" id="GO:0016020">
    <property type="term" value="C:membrane"/>
    <property type="evidence" value="ECO:0007669"/>
    <property type="project" value="UniProtKB-SubCell"/>
</dbReference>
<protein>
    <recommendedName>
        <fullName evidence="9">Epidermal growth factor receptor-like transmembrane-juxtamembrane segment domain-containing protein</fullName>
    </recommendedName>
</protein>
<name>A0A194WTS7_MOLSC</name>
<dbReference type="InterPro" id="IPR051694">
    <property type="entry name" value="Immunoregulatory_rcpt-like"/>
</dbReference>
<accession>A0A194WTS7</accession>
<sequence>MRFSLERAPADPSCAAGFLWYTCSDIDFYGCCSTDPCDAGCPDPASLTKTISTNSPLRTSTLTVSAAQSSTSLPLTSSSAPTTSVLNNADLAGFTTSMTISETGIPTSSPSPSASTASSTSNSTTNSIALIIGGAVAGVVVVSIMSLIIWFCLRRRKQKQNKSSNRYSLQDSLPPYGIPTKDFVLDRTTGPALSLQESEPFAPFGGMSFLSI</sequence>
<evidence type="ECO:0000256" key="7">
    <source>
        <dbReference type="ARBA" id="ARBA00023136"/>
    </source>
</evidence>
<evidence type="ECO:0000256" key="5">
    <source>
        <dbReference type="ARBA" id="ARBA00022840"/>
    </source>
</evidence>
<proteinExistence type="predicted"/>
<reference evidence="10 11" key="1">
    <citation type="submission" date="2015-10" db="EMBL/GenBank/DDBJ databases">
        <title>Full genome of DAOMC 229536 Phialocephala scopiformis, a fungal endophyte of spruce producing the potent anti-insectan compound rugulosin.</title>
        <authorList>
            <consortium name="DOE Joint Genome Institute"/>
            <person name="Walker A.K."/>
            <person name="Frasz S.L."/>
            <person name="Seifert K.A."/>
            <person name="Miller J.D."/>
            <person name="Mondo S.J."/>
            <person name="Labutti K."/>
            <person name="Lipzen A."/>
            <person name="Dockter R."/>
            <person name="Kennedy M."/>
            <person name="Grigoriev I.V."/>
            <person name="Spatafora J.W."/>
        </authorList>
    </citation>
    <scope>NUCLEOTIDE SEQUENCE [LARGE SCALE GENOMIC DNA]</scope>
    <source>
        <strain evidence="10 11">CBS 120377</strain>
    </source>
</reference>
<feature type="transmembrane region" description="Helical" evidence="8">
    <location>
        <begin position="128"/>
        <end position="153"/>
    </location>
</feature>
<keyword evidence="11" id="KW-1185">Reference proteome</keyword>
<evidence type="ECO:0000256" key="1">
    <source>
        <dbReference type="ARBA" id="ARBA00004167"/>
    </source>
</evidence>
<evidence type="ECO:0000256" key="3">
    <source>
        <dbReference type="ARBA" id="ARBA00022692"/>
    </source>
</evidence>
<dbReference type="EMBL" id="KQ947427">
    <property type="protein sequence ID" value="KUJ11363.1"/>
    <property type="molecule type" value="Genomic_DNA"/>
</dbReference>
<dbReference type="GeneID" id="28815862"/>
<feature type="domain" description="Epidermal growth factor receptor-like transmembrane-juxtamembrane segment" evidence="9">
    <location>
        <begin position="131"/>
        <end position="163"/>
    </location>
</feature>
<dbReference type="Pfam" id="PF21314">
    <property type="entry name" value="TM_ErbB1"/>
    <property type="match status" value="1"/>
</dbReference>
<dbReference type="PANTHER" id="PTHR15549">
    <property type="entry name" value="PAIRED IMMUNOGLOBULIN-LIKE TYPE 2 RECEPTOR"/>
    <property type="match status" value="1"/>
</dbReference>
<comment type="subcellular location">
    <subcellularLocation>
        <location evidence="1">Membrane</location>
        <topology evidence="1">Single-pass membrane protein</topology>
    </subcellularLocation>
</comment>
<dbReference type="GO" id="GO:0005524">
    <property type="term" value="F:ATP binding"/>
    <property type="evidence" value="ECO:0007669"/>
    <property type="project" value="UniProtKB-KW"/>
</dbReference>
<dbReference type="AlphaFoldDB" id="A0A194WTS7"/>
<dbReference type="Proteomes" id="UP000070700">
    <property type="component" value="Unassembled WGS sequence"/>
</dbReference>
<keyword evidence="5" id="KW-0067">ATP-binding</keyword>
<evidence type="ECO:0000256" key="2">
    <source>
        <dbReference type="ARBA" id="ARBA00022553"/>
    </source>
</evidence>
<keyword evidence="6 8" id="KW-1133">Transmembrane helix</keyword>
<keyword evidence="7 8" id="KW-0472">Membrane</keyword>
<organism evidence="10 11">
    <name type="scientific">Mollisia scopiformis</name>
    <name type="common">Conifer needle endophyte fungus</name>
    <name type="synonym">Phialocephala scopiformis</name>
    <dbReference type="NCBI Taxonomy" id="149040"/>
    <lineage>
        <taxon>Eukaryota</taxon>
        <taxon>Fungi</taxon>
        <taxon>Dikarya</taxon>
        <taxon>Ascomycota</taxon>
        <taxon>Pezizomycotina</taxon>
        <taxon>Leotiomycetes</taxon>
        <taxon>Helotiales</taxon>
        <taxon>Mollisiaceae</taxon>
        <taxon>Mollisia</taxon>
    </lineage>
</organism>
<keyword evidence="3 8" id="KW-0812">Transmembrane</keyword>
<keyword evidence="4" id="KW-0547">Nucleotide-binding</keyword>
<dbReference type="RefSeq" id="XP_018065718.1">
    <property type="nucleotide sequence ID" value="XM_018206136.1"/>
</dbReference>
<evidence type="ECO:0000313" key="11">
    <source>
        <dbReference type="Proteomes" id="UP000070700"/>
    </source>
</evidence>
<dbReference type="InterPro" id="IPR049328">
    <property type="entry name" value="TM_ErbB1"/>
</dbReference>
<evidence type="ECO:0000313" key="10">
    <source>
        <dbReference type="EMBL" id="KUJ11363.1"/>
    </source>
</evidence>
<evidence type="ECO:0000256" key="8">
    <source>
        <dbReference type="SAM" id="Phobius"/>
    </source>
</evidence>
<evidence type="ECO:0000256" key="4">
    <source>
        <dbReference type="ARBA" id="ARBA00022741"/>
    </source>
</evidence>
<dbReference type="PANTHER" id="PTHR15549:SF30">
    <property type="entry name" value="MID2 DOMAIN-CONTAINING PROTEIN"/>
    <property type="match status" value="1"/>
</dbReference>
<dbReference type="STRING" id="149040.A0A194WTS7"/>
<evidence type="ECO:0000259" key="9">
    <source>
        <dbReference type="Pfam" id="PF21314"/>
    </source>
</evidence>
<dbReference type="OrthoDB" id="5431298at2759"/>
<gene>
    <name evidence="10" type="ORF">LY89DRAFT_243266</name>
</gene>